<gene>
    <name evidence="2" type="ORF">NSA23_08705</name>
</gene>
<dbReference type="AlphaFoldDB" id="A0A9X2MFR0"/>
<accession>A0A9X2MFR0</accession>
<sequence length="321" mass="37200">MFEEINNRLLKLREALKRKKKLELMLNQSKKELDTQKIKKNELNRILSKEEKDVKKLESLSITGLFYSVLGSKGEQLDKERQEYFAAKLKYDECCNSIKDIEAEIRMYTEELTKYIGLEEEYARVLKEKQELMLGKNDERSQRLMTNLNKAANLEWDIKEAKEAISAGNNLQSALSQLIRSLESAQGWGTWDMLGGGLLATAAKHSKIDEAKEQVYNVQRLIRAFKKELSDVKMPTDIDINIGSFETFADYFFDGLISDWIVQSKINNSLDRIRSIDRDIGSVLNVLEKDLNKSYNELTSTQEYIKRLIEDESPQFKTSRI</sequence>
<name>A0A9X2MFR0_9FIRM</name>
<keyword evidence="3" id="KW-1185">Reference proteome</keyword>
<evidence type="ECO:0000256" key="1">
    <source>
        <dbReference type="SAM" id="Coils"/>
    </source>
</evidence>
<organism evidence="2 3">
    <name type="scientific">Anaerosalibacter massiliensis</name>
    <dbReference type="NCBI Taxonomy" id="1347392"/>
    <lineage>
        <taxon>Bacteria</taxon>
        <taxon>Bacillati</taxon>
        <taxon>Bacillota</taxon>
        <taxon>Tissierellia</taxon>
        <taxon>Tissierellales</taxon>
        <taxon>Sporanaerobacteraceae</taxon>
        <taxon>Anaerosalibacter</taxon>
    </lineage>
</organism>
<dbReference type="Proteomes" id="UP001142078">
    <property type="component" value="Unassembled WGS sequence"/>
</dbReference>
<comment type="caution">
    <text evidence="2">The sequence shown here is derived from an EMBL/GenBank/DDBJ whole genome shotgun (WGS) entry which is preliminary data.</text>
</comment>
<keyword evidence="1" id="KW-0175">Coiled coil</keyword>
<dbReference type="EMBL" id="JANJZL010000004">
    <property type="protein sequence ID" value="MCR2044197.1"/>
    <property type="molecule type" value="Genomic_DNA"/>
</dbReference>
<evidence type="ECO:0000313" key="3">
    <source>
        <dbReference type="Proteomes" id="UP001142078"/>
    </source>
</evidence>
<protein>
    <submittedName>
        <fullName evidence="2">Uncharacterized protein</fullName>
    </submittedName>
</protein>
<dbReference type="RefSeq" id="WP_050069844.1">
    <property type="nucleotide sequence ID" value="NZ_CABKTM010000049.1"/>
</dbReference>
<dbReference type="OrthoDB" id="3540923at2"/>
<feature type="coiled-coil region" evidence="1">
    <location>
        <begin position="2"/>
        <end position="60"/>
    </location>
</feature>
<reference evidence="2" key="1">
    <citation type="submission" date="2022-07" db="EMBL/GenBank/DDBJ databases">
        <title>Enhanced cultured diversity of the mouse gut microbiota enables custom-made synthetic communities.</title>
        <authorList>
            <person name="Afrizal A."/>
        </authorList>
    </citation>
    <scope>NUCLEOTIDE SEQUENCE</scope>
    <source>
        <strain evidence="2">DSM 29482</strain>
    </source>
</reference>
<proteinExistence type="predicted"/>
<evidence type="ECO:0000313" key="2">
    <source>
        <dbReference type="EMBL" id="MCR2044197.1"/>
    </source>
</evidence>